<gene>
    <name evidence="2" type="ORF">SK069_16960</name>
</gene>
<keyword evidence="1" id="KW-0472">Membrane</keyword>
<feature type="transmembrane region" description="Helical" evidence="1">
    <location>
        <begin position="199"/>
        <end position="222"/>
    </location>
</feature>
<dbReference type="Proteomes" id="UP001277761">
    <property type="component" value="Unassembled WGS sequence"/>
</dbReference>
<keyword evidence="1" id="KW-1133">Transmembrane helix</keyword>
<dbReference type="Pfam" id="PF02405">
    <property type="entry name" value="MlaE"/>
    <property type="match status" value="1"/>
</dbReference>
<feature type="transmembrane region" description="Helical" evidence="1">
    <location>
        <begin position="48"/>
        <end position="70"/>
    </location>
</feature>
<protein>
    <submittedName>
        <fullName evidence="2">ABC transporter permease</fullName>
    </submittedName>
</protein>
<keyword evidence="1" id="KW-0812">Transmembrane</keyword>
<dbReference type="PANTHER" id="PTHR30188:SF13">
    <property type="entry name" value="CONSERVED HYPOTHETICAL INTEGRAL MEMBRANE PROTEIN YRBE3B"/>
    <property type="match status" value="1"/>
</dbReference>
<evidence type="ECO:0000313" key="3">
    <source>
        <dbReference type="Proteomes" id="UP001277761"/>
    </source>
</evidence>
<dbReference type="InterPro" id="IPR030802">
    <property type="entry name" value="Permease_MalE"/>
</dbReference>
<reference evidence="2 3" key="1">
    <citation type="submission" date="2023-11" db="EMBL/GenBank/DDBJ databases">
        <authorList>
            <person name="Xu M."/>
            <person name="Jiang T."/>
        </authorList>
    </citation>
    <scope>NUCLEOTIDE SEQUENCE [LARGE SCALE GENOMIC DNA]</scope>
    <source>
        <strain evidence="2 3">SD</strain>
    </source>
</reference>
<feature type="transmembrane region" description="Helical" evidence="1">
    <location>
        <begin position="157"/>
        <end position="179"/>
    </location>
</feature>
<name>A0ABU4VN65_9ACTN</name>
<dbReference type="RefSeq" id="WP_319955441.1">
    <property type="nucleotide sequence ID" value="NZ_JAXAVX010000012.1"/>
</dbReference>
<sequence>MSSAIRLWHRGRDGVLRFGDGMALTGRTLGGVVDGRVLRYGSEVLRQAAVLISGSLVVILGMVFALGLVVGVEGSYAAQQVGAPSVAGAFAAIGDLREITPYAFGYMFAAKVSTGFVAEIGTMRITDEVDALEVMGMDSVLYLCSTRLLGTWIVLPAMYLVALIVGYVGSYLVAVVQLGQVSPGGYFELFWKFQSPQDLLFSGMKAVAMATFVVLVGCYYGYRVRGGPVEVGAATARAMVVNLIGVHFIGIIGSQVFWGGSPRLPIGG</sequence>
<proteinExistence type="predicted"/>
<feature type="transmembrane region" description="Helical" evidence="1">
    <location>
        <begin position="234"/>
        <end position="258"/>
    </location>
</feature>
<dbReference type="PANTHER" id="PTHR30188">
    <property type="entry name" value="ABC TRANSPORTER PERMEASE PROTEIN-RELATED"/>
    <property type="match status" value="1"/>
</dbReference>
<evidence type="ECO:0000313" key="2">
    <source>
        <dbReference type="EMBL" id="MDX8153292.1"/>
    </source>
</evidence>
<evidence type="ECO:0000256" key="1">
    <source>
        <dbReference type="SAM" id="Phobius"/>
    </source>
</evidence>
<keyword evidence="3" id="KW-1185">Reference proteome</keyword>
<organism evidence="2 3">
    <name type="scientific">Patulibacter brassicae</name>
    <dbReference type="NCBI Taxonomy" id="1705717"/>
    <lineage>
        <taxon>Bacteria</taxon>
        <taxon>Bacillati</taxon>
        <taxon>Actinomycetota</taxon>
        <taxon>Thermoleophilia</taxon>
        <taxon>Solirubrobacterales</taxon>
        <taxon>Patulibacteraceae</taxon>
        <taxon>Patulibacter</taxon>
    </lineage>
</organism>
<dbReference type="EMBL" id="JAXAVX010000012">
    <property type="protein sequence ID" value="MDX8153292.1"/>
    <property type="molecule type" value="Genomic_DNA"/>
</dbReference>
<comment type="caution">
    <text evidence="2">The sequence shown here is derived from an EMBL/GenBank/DDBJ whole genome shotgun (WGS) entry which is preliminary data.</text>
</comment>
<accession>A0ABU4VN65</accession>